<keyword evidence="2" id="KW-1185">Reference proteome</keyword>
<name>A0ACB9HTT5_9ASTR</name>
<reference evidence="2" key="1">
    <citation type="journal article" date="2022" name="Mol. Ecol. Resour.">
        <title>The genomes of chicory, endive, great burdock and yacon provide insights into Asteraceae palaeo-polyploidization history and plant inulin production.</title>
        <authorList>
            <person name="Fan W."/>
            <person name="Wang S."/>
            <person name="Wang H."/>
            <person name="Wang A."/>
            <person name="Jiang F."/>
            <person name="Liu H."/>
            <person name="Zhao H."/>
            <person name="Xu D."/>
            <person name="Zhang Y."/>
        </authorList>
    </citation>
    <scope>NUCLEOTIDE SEQUENCE [LARGE SCALE GENOMIC DNA]</scope>
    <source>
        <strain evidence="2">cv. Yunnan</strain>
    </source>
</reference>
<evidence type="ECO:0000313" key="1">
    <source>
        <dbReference type="EMBL" id="KAI3799129.1"/>
    </source>
</evidence>
<proteinExistence type="predicted"/>
<dbReference type="EMBL" id="CM042028">
    <property type="protein sequence ID" value="KAI3799129.1"/>
    <property type="molecule type" value="Genomic_DNA"/>
</dbReference>
<organism evidence="1 2">
    <name type="scientific">Smallanthus sonchifolius</name>
    <dbReference type="NCBI Taxonomy" id="185202"/>
    <lineage>
        <taxon>Eukaryota</taxon>
        <taxon>Viridiplantae</taxon>
        <taxon>Streptophyta</taxon>
        <taxon>Embryophyta</taxon>
        <taxon>Tracheophyta</taxon>
        <taxon>Spermatophyta</taxon>
        <taxon>Magnoliopsida</taxon>
        <taxon>eudicotyledons</taxon>
        <taxon>Gunneridae</taxon>
        <taxon>Pentapetalae</taxon>
        <taxon>asterids</taxon>
        <taxon>campanulids</taxon>
        <taxon>Asterales</taxon>
        <taxon>Asteraceae</taxon>
        <taxon>Asteroideae</taxon>
        <taxon>Heliantheae alliance</taxon>
        <taxon>Millerieae</taxon>
        <taxon>Smallanthus</taxon>
    </lineage>
</organism>
<comment type="caution">
    <text evidence="1">The sequence shown here is derived from an EMBL/GenBank/DDBJ whole genome shotgun (WGS) entry which is preliminary data.</text>
</comment>
<dbReference type="Proteomes" id="UP001056120">
    <property type="component" value="Linkage Group LG11"/>
</dbReference>
<protein>
    <submittedName>
        <fullName evidence="1">Uncharacterized protein</fullName>
    </submittedName>
</protein>
<sequence length="80" mass="8625">MGMGQQEGGVRSAQSGACTWKGTCKTGLYLREQHVRDSEAASLVPHVLHIPSSFCSAATHLFKVYTVGGDGGRTEWIPYL</sequence>
<accession>A0ACB9HTT5</accession>
<evidence type="ECO:0000313" key="2">
    <source>
        <dbReference type="Proteomes" id="UP001056120"/>
    </source>
</evidence>
<reference evidence="1 2" key="2">
    <citation type="journal article" date="2022" name="Mol. Ecol. Resour.">
        <title>The genomes of chicory, endive, great burdock and yacon provide insights into Asteraceae paleo-polyploidization history and plant inulin production.</title>
        <authorList>
            <person name="Fan W."/>
            <person name="Wang S."/>
            <person name="Wang H."/>
            <person name="Wang A."/>
            <person name="Jiang F."/>
            <person name="Liu H."/>
            <person name="Zhao H."/>
            <person name="Xu D."/>
            <person name="Zhang Y."/>
        </authorList>
    </citation>
    <scope>NUCLEOTIDE SEQUENCE [LARGE SCALE GENOMIC DNA]</scope>
    <source>
        <strain evidence="2">cv. Yunnan</strain>
        <tissue evidence="1">Leaves</tissue>
    </source>
</reference>
<gene>
    <name evidence="1" type="ORF">L1987_34419</name>
</gene>